<name>A0A0F9DVC2_9ZZZZ</name>
<dbReference type="EMBL" id="LAZR01027425">
    <property type="protein sequence ID" value="KKL65773.1"/>
    <property type="molecule type" value="Genomic_DNA"/>
</dbReference>
<organism evidence="1">
    <name type="scientific">marine sediment metagenome</name>
    <dbReference type="NCBI Taxonomy" id="412755"/>
    <lineage>
        <taxon>unclassified sequences</taxon>
        <taxon>metagenomes</taxon>
        <taxon>ecological metagenomes</taxon>
    </lineage>
</organism>
<evidence type="ECO:0000313" key="1">
    <source>
        <dbReference type="EMBL" id="KKL65773.1"/>
    </source>
</evidence>
<gene>
    <name evidence="1" type="ORF">LCGC14_2151610</name>
</gene>
<accession>A0A0F9DVC2</accession>
<proteinExistence type="predicted"/>
<sequence>MSDETIEYQWQYNRTKDFCCQCEEDSILGGQRAIKELNRLTREFFKHSAMPVTPTSKEDNADVR</sequence>
<dbReference type="AlphaFoldDB" id="A0A0F9DVC2"/>
<protein>
    <submittedName>
        <fullName evidence="1">Uncharacterized protein</fullName>
    </submittedName>
</protein>
<reference evidence="1" key="1">
    <citation type="journal article" date="2015" name="Nature">
        <title>Complex archaea that bridge the gap between prokaryotes and eukaryotes.</title>
        <authorList>
            <person name="Spang A."/>
            <person name="Saw J.H."/>
            <person name="Jorgensen S.L."/>
            <person name="Zaremba-Niedzwiedzka K."/>
            <person name="Martijn J."/>
            <person name="Lind A.E."/>
            <person name="van Eijk R."/>
            <person name="Schleper C."/>
            <person name="Guy L."/>
            <person name="Ettema T.J."/>
        </authorList>
    </citation>
    <scope>NUCLEOTIDE SEQUENCE</scope>
</reference>
<comment type="caution">
    <text evidence="1">The sequence shown here is derived from an EMBL/GenBank/DDBJ whole genome shotgun (WGS) entry which is preliminary data.</text>
</comment>